<dbReference type="PROSITE" id="PS01049">
    <property type="entry name" value="YJEF_C_1"/>
    <property type="match status" value="1"/>
</dbReference>
<organism evidence="22 23">
    <name type="scientific">Caldichromatium japonicum</name>
    <dbReference type="NCBI Taxonomy" id="2699430"/>
    <lineage>
        <taxon>Bacteria</taxon>
        <taxon>Pseudomonadati</taxon>
        <taxon>Pseudomonadota</taxon>
        <taxon>Gammaproteobacteria</taxon>
        <taxon>Chromatiales</taxon>
        <taxon>Chromatiaceae</taxon>
        <taxon>Caldichromatium</taxon>
    </lineage>
</organism>
<dbReference type="InterPro" id="IPR004443">
    <property type="entry name" value="YjeF_N_dom"/>
</dbReference>
<feature type="binding site" evidence="18">
    <location>
        <position position="76"/>
    </location>
    <ligand>
        <name>K(+)</name>
        <dbReference type="ChEBI" id="CHEBI:29103"/>
    </ligand>
</feature>
<dbReference type="PROSITE" id="PS51385">
    <property type="entry name" value="YJEF_N"/>
    <property type="match status" value="1"/>
</dbReference>
<keyword evidence="12 17" id="KW-0456">Lyase</keyword>
<dbReference type="Proteomes" id="UP000502699">
    <property type="component" value="Chromosome"/>
</dbReference>
<dbReference type="GO" id="GO:0046496">
    <property type="term" value="P:nicotinamide nucleotide metabolic process"/>
    <property type="evidence" value="ECO:0007669"/>
    <property type="project" value="UniProtKB-UniRule"/>
</dbReference>
<comment type="catalytic activity">
    <reaction evidence="1 18 19">
        <text>(6R)-NADHX = (6S)-NADHX</text>
        <dbReference type="Rhea" id="RHEA:32215"/>
        <dbReference type="ChEBI" id="CHEBI:64074"/>
        <dbReference type="ChEBI" id="CHEBI:64075"/>
        <dbReference type="EC" id="5.1.99.6"/>
    </reaction>
</comment>
<dbReference type="SUPFAM" id="SSF64153">
    <property type="entry name" value="YjeF N-terminal domain-like"/>
    <property type="match status" value="1"/>
</dbReference>
<evidence type="ECO:0000256" key="7">
    <source>
        <dbReference type="ARBA" id="ARBA00022840"/>
    </source>
</evidence>
<evidence type="ECO:0000256" key="16">
    <source>
        <dbReference type="ARBA" id="ARBA00049209"/>
    </source>
</evidence>
<evidence type="ECO:0000256" key="10">
    <source>
        <dbReference type="ARBA" id="ARBA00023027"/>
    </source>
</evidence>
<evidence type="ECO:0000256" key="4">
    <source>
        <dbReference type="ARBA" id="ARBA00009524"/>
    </source>
</evidence>
<dbReference type="GO" id="GO:0110051">
    <property type="term" value="P:metabolite repair"/>
    <property type="evidence" value="ECO:0007669"/>
    <property type="project" value="TreeGrafter"/>
</dbReference>
<comment type="similarity">
    <text evidence="18">Belongs to the NnrE/AIBP family.</text>
</comment>
<feature type="binding site" evidence="18">
    <location>
        <begin position="75"/>
        <end position="79"/>
    </location>
    <ligand>
        <name>(6S)-NADPHX</name>
        <dbReference type="ChEBI" id="CHEBI:64076"/>
    </ligand>
</feature>
<feature type="domain" description="YjeF N-terminal" evidence="21">
    <location>
        <begin position="27"/>
        <end position="229"/>
    </location>
</feature>
<feature type="binding site" evidence="17">
    <location>
        <begin position="418"/>
        <end position="422"/>
    </location>
    <ligand>
        <name>AMP</name>
        <dbReference type="ChEBI" id="CHEBI:456215"/>
    </ligand>
</feature>
<feature type="binding site" evidence="18">
    <location>
        <begin position="143"/>
        <end position="149"/>
    </location>
    <ligand>
        <name>(6S)-NADPHX</name>
        <dbReference type="ChEBI" id="CHEBI:64076"/>
    </ligand>
</feature>
<evidence type="ECO:0000256" key="3">
    <source>
        <dbReference type="ARBA" id="ARBA00006001"/>
    </source>
</evidence>
<comment type="function">
    <text evidence="17">Catalyzes the dehydration of the S-form of NAD(P)HX at the expense of ADP, which is converted to AMP. Together with NAD(P)HX epimerase, which catalyzes the epimerization of the S- and R-forms, the enzyme allows the repair of both epimers of NAD(P)HX, a damaged form of NAD(P)H that is a result of enzymatic or heat-dependent hydration.</text>
</comment>
<dbReference type="PIRSF" id="PIRSF017184">
    <property type="entry name" value="Nnr"/>
    <property type="match status" value="1"/>
</dbReference>
<comment type="cofactor">
    <cofactor evidence="17">
        <name>Mg(2+)</name>
        <dbReference type="ChEBI" id="CHEBI:18420"/>
    </cofactor>
</comment>
<dbReference type="InterPro" id="IPR036652">
    <property type="entry name" value="YjeF_N_dom_sf"/>
</dbReference>
<sequence length="511" mass="53177">MTHSHLDQRILPETGRLPYALYRAEQVQRFDHLASGYFGIPERELMERAGASAYRFLRQRWPDARHLCVLTGIGNNGGDGYVLARLARGEGCTVDLIQVGDPQRLQGPAAESRDAYCAAGGKVDIWSGSLPRGLDLCVDALFGTGLTRPVGDPFAAAIAALNEQQAPILALDLPSGLHADTGEVMGIAARVTATISFIALKLGLFVGSGPEYRGEVQFSGLGVPARLYASEIAAAVRSDWARASTLLPHRSPLMHKGDCGHVLIIGGAPGMAGAVRLAGEAALRAGAGLVTIATHPRHADWLNLARPELMVQGVMDARDLEPLSARADVIAIGPGLGQDAWGRGLWEKVCTLAHPLVVDADALNLLAASPMNGPDWLLTPHPGEAARLLGVSTAEVQRDRVVAAQTLQAHFGGVIVLKGAGSIVQANPPRRPVVCSQGNPGMATAGMGDVLTGIIAALRAQGLAAEDAACAGVCLHAAAGDRAAASGERGLIASDLIAELRTLADGQDAVL</sequence>
<feature type="binding site" evidence="18">
    <location>
        <position position="175"/>
    </location>
    <ligand>
        <name>K(+)</name>
        <dbReference type="ChEBI" id="CHEBI:29103"/>
    </ligand>
</feature>
<evidence type="ECO:0000256" key="13">
    <source>
        <dbReference type="ARBA" id="ARBA00023268"/>
    </source>
</evidence>
<comment type="similarity">
    <text evidence="4 19">In the C-terminal section; belongs to the NnrD/CARKD family.</text>
</comment>
<dbReference type="EC" id="4.2.1.136" evidence="19"/>
<comment type="catalytic activity">
    <reaction evidence="2 18 19">
        <text>(6R)-NADPHX = (6S)-NADPHX</text>
        <dbReference type="Rhea" id="RHEA:32227"/>
        <dbReference type="ChEBI" id="CHEBI:64076"/>
        <dbReference type="ChEBI" id="CHEBI:64077"/>
        <dbReference type="EC" id="5.1.99.6"/>
    </reaction>
</comment>
<comment type="catalytic activity">
    <reaction evidence="15 17 19">
        <text>(6S)-NADHX + ADP = AMP + phosphate + NADH + H(+)</text>
        <dbReference type="Rhea" id="RHEA:32223"/>
        <dbReference type="ChEBI" id="CHEBI:15378"/>
        <dbReference type="ChEBI" id="CHEBI:43474"/>
        <dbReference type="ChEBI" id="CHEBI:57945"/>
        <dbReference type="ChEBI" id="CHEBI:64074"/>
        <dbReference type="ChEBI" id="CHEBI:456215"/>
        <dbReference type="ChEBI" id="CHEBI:456216"/>
        <dbReference type="EC" id="4.2.1.136"/>
    </reaction>
</comment>
<dbReference type="GO" id="GO:0046872">
    <property type="term" value="F:metal ion binding"/>
    <property type="evidence" value="ECO:0007669"/>
    <property type="project" value="UniProtKB-UniRule"/>
</dbReference>
<comment type="similarity">
    <text evidence="17">Belongs to the NnrD/CARKD family.</text>
</comment>
<dbReference type="NCBIfam" id="TIGR00197">
    <property type="entry name" value="yjeF_nterm"/>
    <property type="match status" value="1"/>
</dbReference>
<evidence type="ECO:0000256" key="17">
    <source>
        <dbReference type="HAMAP-Rule" id="MF_01965"/>
    </source>
</evidence>
<feature type="binding site" evidence="17">
    <location>
        <position position="335"/>
    </location>
    <ligand>
        <name>(6S)-NADPHX</name>
        <dbReference type="ChEBI" id="CHEBI:64076"/>
    </ligand>
</feature>
<dbReference type="NCBIfam" id="TIGR00196">
    <property type="entry name" value="yjeF_cterm"/>
    <property type="match status" value="1"/>
</dbReference>
<evidence type="ECO:0000256" key="1">
    <source>
        <dbReference type="ARBA" id="ARBA00000013"/>
    </source>
</evidence>
<accession>A0A6G7VEC8</accession>
<gene>
    <name evidence="17" type="primary">nnrD</name>
    <name evidence="18" type="synonym">nnrE</name>
    <name evidence="22" type="ORF">GWK36_09720</name>
</gene>
<dbReference type="Gene3D" id="3.40.1190.20">
    <property type="match status" value="1"/>
</dbReference>
<keyword evidence="23" id="KW-1185">Reference proteome</keyword>
<evidence type="ECO:0000313" key="23">
    <source>
        <dbReference type="Proteomes" id="UP000502699"/>
    </source>
</evidence>
<evidence type="ECO:0000256" key="5">
    <source>
        <dbReference type="ARBA" id="ARBA00022723"/>
    </source>
</evidence>
<dbReference type="GO" id="GO:0052856">
    <property type="term" value="F:NAD(P)HX epimerase activity"/>
    <property type="evidence" value="ECO:0007669"/>
    <property type="project" value="UniProtKB-UniRule"/>
</dbReference>
<feature type="domain" description="YjeF C-terminal" evidence="20">
    <location>
        <begin position="239"/>
        <end position="507"/>
    </location>
</feature>
<evidence type="ECO:0000256" key="2">
    <source>
        <dbReference type="ARBA" id="ARBA00000909"/>
    </source>
</evidence>
<dbReference type="SUPFAM" id="SSF53613">
    <property type="entry name" value="Ribokinase-like"/>
    <property type="match status" value="1"/>
</dbReference>
<keyword evidence="13" id="KW-0511">Multifunctional enzyme</keyword>
<dbReference type="PROSITE" id="PS01050">
    <property type="entry name" value="YJEF_C_2"/>
    <property type="match status" value="1"/>
</dbReference>
<dbReference type="PANTHER" id="PTHR12592">
    <property type="entry name" value="ATP-DEPENDENT (S)-NAD(P)H-HYDRATE DEHYDRATASE FAMILY MEMBER"/>
    <property type="match status" value="1"/>
</dbReference>
<dbReference type="InterPro" id="IPR030677">
    <property type="entry name" value="Nnr"/>
</dbReference>
<feature type="binding site" evidence="17">
    <location>
        <position position="448"/>
    </location>
    <ligand>
        <name>AMP</name>
        <dbReference type="ChEBI" id="CHEBI:456215"/>
    </ligand>
</feature>
<evidence type="ECO:0000256" key="19">
    <source>
        <dbReference type="PIRNR" id="PIRNR017184"/>
    </source>
</evidence>
<evidence type="ECO:0000256" key="18">
    <source>
        <dbReference type="HAMAP-Rule" id="MF_01966"/>
    </source>
</evidence>
<feature type="binding site" evidence="18">
    <location>
        <position position="172"/>
    </location>
    <ligand>
        <name>(6S)-NADPHX</name>
        <dbReference type="ChEBI" id="CHEBI:64076"/>
    </ligand>
</feature>
<dbReference type="GO" id="GO:0052855">
    <property type="term" value="F:ADP-dependent NAD(P)H-hydrate dehydratase activity"/>
    <property type="evidence" value="ECO:0007669"/>
    <property type="project" value="UniProtKB-UniRule"/>
</dbReference>
<keyword evidence="7 17" id="KW-0067">ATP-binding</keyword>
<protein>
    <recommendedName>
        <fullName evidence="19">Bifunctional NAD(P)H-hydrate repair enzyme</fullName>
    </recommendedName>
    <alternativeName>
        <fullName evidence="19">Nicotinamide nucleotide repair protein</fullName>
    </alternativeName>
    <domain>
        <recommendedName>
            <fullName evidence="19">ADP-dependent (S)-NAD(P)H-hydrate dehydratase</fullName>
            <ecNumber evidence="19">4.2.1.136</ecNumber>
        </recommendedName>
        <alternativeName>
            <fullName evidence="19">ADP-dependent NAD(P)HX dehydratase</fullName>
        </alternativeName>
    </domain>
    <domain>
        <recommendedName>
            <fullName evidence="19">NAD(P)H-hydrate epimerase</fullName>
            <ecNumber evidence="19">5.1.99.6</ecNumber>
        </recommendedName>
    </domain>
</protein>
<comment type="subunit">
    <text evidence="17">Homotetramer.</text>
</comment>
<keyword evidence="6 17" id="KW-0547">Nucleotide-binding</keyword>
<feature type="binding site" evidence="18">
    <location>
        <position position="139"/>
    </location>
    <ligand>
        <name>K(+)</name>
        <dbReference type="ChEBI" id="CHEBI:29103"/>
    </ligand>
</feature>
<dbReference type="InterPro" id="IPR000631">
    <property type="entry name" value="CARKD"/>
</dbReference>
<dbReference type="PROSITE" id="PS51383">
    <property type="entry name" value="YJEF_C_3"/>
    <property type="match status" value="1"/>
</dbReference>
<keyword evidence="11 18" id="KW-0413">Isomerase</keyword>
<comment type="similarity">
    <text evidence="3 19">In the N-terminal section; belongs to the NnrE/AIBP family.</text>
</comment>
<dbReference type="GO" id="GO:0005524">
    <property type="term" value="F:ATP binding"/>
    <property type="evidence" value="ECO:0007669"/>
    <property type="project" value="UniProtKB-UniRule"/>
</dbReference>
<keyword evidence="10 17" id="KW-0520">NAD</keyword>
<evidence type="ECO:0000256" key="6">
    <source>
        <dbReference type="ARBA" id="ARBA00022741"/>
    </source>
</evidence>
<keyword evidence="5 18" id="KW-0479">Metal-binding</keyword>
<keyword evidence="9 18" id="KW-0630">Potassium</keyword>
<feature type="binding site" evidence="17">
    <location>
        <position position="274"/>
    </location>
    <ligand>
        <name>(6S)-NADPHX</name>
        <dbReference type="ChEBI" id="CHEBI:64076"/>
    </ligand>
</feature>
<comment type="cofactor">
    <cofactor evidence="18 19">
        <name>K(+)</name>
        <dbReference type="ChEBI" id="CHEBI:29103"/>
    </cofactor>
    <text evidence="18 19">Binds 1 potassium ion per subunit.</text>
</comment>
<name>A0A6G7VEC8_9GAMM</name>
<dbReference type="KEGG" id="cjap:GWK36_09720"/>
<dbReference type="Gene3D" id="3.40.50.10260">
    <property type="entry name" value="YjeF N-terminal domain"/>
    <property type="match status" value="1"/>
</dbReference>
<proteinExistence type="inferred from homology"/>
<evidence type="ECO:0000256" key="12">
    <source>
        <dbReference type="ARBA" id="ARBA00023239"/>
    </source>
</evidence>
<dbReference type="InterPro" id="IPR017953">
    <property type="entry name" value="Carbohydrate_kinase_pred_CS"/>
</dbReference>
<comment type="catalytic activity">
    <reaction evidence="16 17 19">
        <text>(6S)-NADPHX + ADP = AMP + phosphate + NADPH + H(+)</text>
        <dbReference type="Rhea" id="RHEA:32235"/>
        <dbReference type="ChEBI" id="CHEBI:15378"/>
        <dbReference type="ChEBI" id="CHEBI:43474"/>
        <dbReference type="ChEBI" id="CHEBI:57783"/>
        <dbReference type="ChEBI" id="CHEBI:64076"/>
        <dbReference type="ChEBI" id="CHEBI:456215"/>
        <dbReference type="ChEBI" id="CHEBI:456216"/>
        <dbReference type="EC" id="4.2.1.136"/>
    </reaction>
</comment>
<dbReference type="HAMAP" id="MF_01965">
    <property type="entry name" value="NADHX_dehydratase"/>
    <property type="match status" value="1"/>
</dbReference>
<dbReference type="AlphaFoldDB" id="A0A6G7VEC8"/>
<dbReference type="RefSeq" id="WP_166270970.1">
    <property type="nucleotide sequence ID" value="NZ_CP048029.1"/>
</dbReference>
<dbReference type="EC" id="5.1.99.6" evidence="19"/>
<comment type="function">
    <text evidence="14 19">Bifunctional enzyme that catalyzes the epimerization of the S- and R-forms of NAD(P)HX and the dehydration of the S-form of NAD(P)HX at the expense of ADP, which is converted to AMP. This allows the repair of both epimers of NAD(P)HX, a damaged form of NAD(P)H that is a result of enzymatic or heat-dependent hydration.</text>
</comment>
<evidence type="ECO:0000259" key="20">
    <source>
        <dbReference type="PROSITE" id="PS51383"/>
    </source>
</evidence>
<evidence type="ECO:0000259" key="21">
    <source>
        <dbReference type="PROSITE" id="PS51385"/>
    </source>
</evidence>
<dbReference type="CDD" id="cd01171">
    <property type="entry name" value="YXKO-related"/>
    <property type="match status" value="1"/>
</dbReference>
<dbReference type="HAMAP" id="MF_01966">
    <property type="entry name" value="NADHX_epimerase"/>
    <property type="match status" value="1"/>
</dbReference>
<keyword evidence="8 17" id="KW-0521">NADP</keyword>
<comment type="caution">
    <text evidence="18">Lacks conserved residue(s) required for the propagation of feature annotation.</text>
</comment>
<evidence type="ECO:0000256" key="9">
    <source>
        <dbReference type="ARBA" id="ARBA00022958"/>
    </source>
</evidence>
<dbReference type="PANTHER" id="PTHR12592:SF0">
    <property type="entry name" value="ATP-DEPENDENT (S)-NAD(P)H-HYDRATE DEHYDRATASE"/>
    <property type="match status" value="1"/>
</dbReference>
<reference evidence="23" key="1">
    <citation type="submission" date="2020-01" db="EMBL/GenBank/DDBJ databases">
        <title>Caldichromatium gen. nov., sp. nov., a thermophilic purple sulfur bacterium member of the family Chromatiaceae isolated from Nakabusa hot spring, Japan.</title>
        <authorList>
            <person name="Saini M.K."/>
            <person name="Hanada S."/>
            <person name="Tank M."/>
        </authorList>
    </citation>
    <scope>NUCLEOTIDE SEQUENCE [LARGE SCALE GENOMIC DNA]</scope>
    <source>
        <strain evidence="23">No.7</strain>
    </source>
</reference>
<evidence type="ECO:0000256" key="15">
    <source>
        <dbReference type="ARBA" id="ARBA00048238"/>
    </source>
</evidence>
<dbReference type="EMBL" id="CP048029">
    <property type="protein sequence ID" value="QIK38208.1"/>
    <property type="molecule type" value="Genomic_DNA"/>
</dbReference>
<evidence type="ECO:0000256" key="8">
    <source>
        <dbReference type="ARBA" id="ARBA00022857"/>
    </source>
</evidence>
<dbReference type="InterPro" id="IPR029056">
    <property type="entry name" value="Ribokinase-like"/>
</dbReference>
<dbReference type="Pfam" id="PF01256">
    <property type="entry name" value="Carb_kinase"/>
    <property type="match status" value="1"/>
</dbReference>
<evidence type="ECO:0000256" key="11">
    <source>
        <dbReference type="ARBA" id="ARBA00023235"/>
    </source>
</evidence>
<feature type="binding site" evidence="17">
    <location>
        <position position="381"/>
    </location>
    <ligand>
        <name>(6S)-NADPHX</name>
        <dbReference type="ChEBI" id="CHEBI:64076"/>
    </ligand>
</feature>
<comment type="function">
    <text evidence="18">Catalyzes the epimerization of the S- and R-forms of NAD(P)HX, a damaged form of NAD(P)H that is a result of enzymatic or heat-dependent hydration. This is a prerequisite for the S-specific NAD(P)H-hydrate dehydratase to allow the repair of both epimers of NAD(P)HX.</text>
</comment>
<evidence type="ECO:0000256" key="14">
    <source>
        <dbReference type="ARBA" id="ARBA00025153"/>
    </source>
</evidence>
<dbReference type="Pfam" id="PF03853">
    <property type="entry name" value="YjeF_N"/>
    <property type="match status" value="1"/>
</dbReference>
<feature type="binding site" evidence="17">
    <location>
        <position position="449"/>
    </location>
    <ligand>
        <name>(6S)-NADPHX</name>
        <dbReference type="ChEBI" id="CHEBI:64076"/>
    </ligand>
</feature>
<evidence type="ECO:0000313" key="22">
    <source>
        <dbReference type="EMBL" id="QIK38208.1"/>
    </source>
</evidence>